<protein>
    <submittedName>
        <fullName evidence="7">ECF family sigma factor</fullName>
    </submittedName>
</protein>
<keyword evidence="4" id="KW-0804">Transcription</keyword>
<dbReference type="InterPro" id="IPR013324">
    <property type="entry name" value="RNA_pol_sigma_r3/r4-like"/>
</dbReference>
<evidence type="ECO:0000256" key="4">
    <source>
        <dbReference type="ARBA" id="ARBA00023163"/>
    </source>
</evidence>
<dbReference type="GO" id="GO:0003677">
    <property type="term" value="F:DNA binding"/>
    <property type="evidence" value="ECO:0007669"/>
    <property type="project" value="InterPro"/>
</dbReference>
<dbReference type="EMBL" id="AEEC02000034">
    <property type="protein sequence ID" value="EOA03048.1"/>
    <property type="molecule type" value="Genomic_DNA"/>
</dbReference>
<dbReference type="AlphaFoldDB" id="A0AAI9IBE3"/>
<name>A0AAI9IBE3_9BURK</name>
<dbReference type="GO" id="GO:0006352">
    <property type="term" value="P:DNA-templated transcription initiation"/>
    <property type="evidence" value="ECO:0007669"/>
    <property type="project" value="InterPro"/>
</dbReference>
<dbReference type="Proteomes" id="UP000006772">
    <property type="component" value="Unassembled WGS sequence"/>
</dbReference>
<dbReference type="InterPro" id="IPR014284">
    <property type="entry name" value="RNA_pol_sigma-70_dom"/>
</dbReference>
<feature type="domain" description="RNA polymerase sigma factor 70 region 4 type 2" evidence="6">
    <location>
        <begin position="113"/>
        <end position="165"/>
    </location>
</feature>
<dbReference type="Gene3D" id="1.10.1740.10">
    <property type="match status" value="1"/>
</dbReference>
<keyword evidence="3" id="KW-0731">Sigma factor</keyword>
<dbReference type="PANTHER" id="PTHR43133:SF63">
    <property type="entry name" value="RNA POLYMERASE SIGMA FACTOR FECI-RELATED"/>
    <property type="match status" value="1"/>
</dbReference>
<evidence type="ECO:0000256" key="1">
    <source>
        <dbReference type="ARBA" id="ARBA00010641"/>
    </source>
</evidence>
<dbReference type="PANTHER" id="PTHR43133">
    <property type="entry name" value="RNA POLYMERASE ECF-TYPE SIGMA FACTO"/>
    <property type="match status" value="1"/>
</dbReference>
<dbReference type="InterPro" id="IPR013249">
    <property type="entry name" value="RNA_pol_sigma70_r4_t2"/>
</dbReference>
<evidence type="ECO:0000259" key="5">
    <source>
        <dbReference type="Pfam" id="PF04542"/>
    </source>
</evidence>
<evidence type="ECO:0000313" key="8">
    <source>
        <dbReference type="Proteomes" id="UP000006772"/>
    </source>
</evidence>
<dbReference type="Gene3D" id="1.10.10.10">
    <property type="entry name" value="Winged helix-like DNA-binding domain superfamily/Winged helix DNA-binding domain"/>
    <property type="match status" value="1"/>
</dbReference>
<dbReference type="GO" id="GO:0016987">
    <property type="term" value="F:sigma factor activity"/>
    <property type="evidence" value="ECO:0007669"/>
    <property type="project" value="UniProtKB-KW"/>
</dbReference>
<organism evidence="7 8">
    <name type="scientific">Herbaspirillum frisingense GSF30</name>
    <dbReference type="NCBI Taxonomy" id="864073"/>
    <lineage>
        <taxon>Bacteria</taxon>
        <taxon>Pseudomonadati</taxon>
        <taxon>Pseudomonadota</taxon>
        <taxon>Betaproteobacteria</taxon>
        <taxon>Burkholderiales</taxon>
        <taxon>Oxalobacteraceae</taxon>
        <taxon>Herbaspirillum</taxon>
    </lineage>
</organism>
<dbReference type="SUPFAM" id="SSF88659">
    <property type="entry name" value="Sigma3 and sigma4 domains of RNA polymerase sigma factors"/>
    <property type="match status" value="1"/>
</dbReference>
<dbReference type="InterPro" id="IPR013325">
    <property type="entry name" value="RNA_pol_sigma_r2"/>
</dbReference>
<accession>A0AAI9IBE3</accession>
<comment type="caution">
    <text evidence="7">The sequence shown here is derived from an EMBL/GenBank/DDBJ whole genome shotgun (WGS) entry which is preliminary data.</text>
</comment>
<feature type="domain" description="RNA polymerase sigma-70 region 2" evidence="5">
    <location>
        <begin position="17"/>
        <end position="80"/>
    </location>
</feature>
<proteinExistence type="inferred from homology"/>
<sequence>MTDVVQPVPRHPDIAGLYTGHHQWLLGWLRRRTHDAELAADLAQDTFVRVMVSRRSFYLEEVRALLATIARGLVIDHFRRCALEASFLEMLAQLPPEHLPSPEAQLLVLETLNEIDAMLAALPAKVRSAFLLSQLDGLGYAEIAERLQVSLSSVQQYMKRAFTACYSVQYGR</sequence>
<dbReference type="CDD" id="cd06171">
    <property type="entry name" value="Sigma70_r4"/>
    <property type="match status" value="1"/>
</dbReference>
<evidence type="ECO:0000256" key="3">
    <source>
        <dbReference type="ARBA" id="ARBA00023082"/>
    </source>
</evidence>
<gene>
    <name evidence="7" type="ORF">HFRIS_019503</name>
</gene>
<dbReference type="InterPro" id="IPR039425">
    <property type="entry name" value="RNA_pol_sigma-70-like"/>
</dbReference>
<evidence type="ECO:0000313" key="7">
    <source>
        <dbReference type="EMBL" id="EOA03048.1"/>
    </source>
</evidence>
<dbReference type="InterPro" id="IPR007627">
    <property type="entry name" value="RNA_pol_sigma70_r2"/>
</dbReference>
<keyword evidence="2" id="KW-0805">Transcription regulation</keyword>
<evidence type="ECO:0000259" key="6">
    <source>
        <dbReference type="Pfam" id="PF08281"/>
    </source>
</evidence>
<dbReference type="Pfam" id="PF08281">
    <property type="entry name" value="Sigma70_r4_2"/>
    <property type="match status" value="1"/>
</dbReference>
<dbReference type="RefSeq" id="WP_006713118.1">
    <property type="nucleotide sequence ID" value="NZ_AEEC02000034.1"/>
</dbReference>
<dbReference type="SUPFAM" id="SSF88946">
    <property type="entry name" value="Sigma2 domain of RNA polymerase sigma factors"/>
    <property type="match status" value="1"/>
</dbReference>
<reference evidence="7 8" key="1">
    <citation type="journal article" date="2013" name="Front. Microbiol.">
        <title>The genome of the endophytic bacterium H. frisingense GSF30(T) identifies diverse strategies in the Herbaspirillum genus to interact with plants.</title>
        <authorList>
            <person name="Straub D."/>
            <person name="Rothballer M."/>
            <person name="Hartmann A."/>
            <person name="Ludewig U."/>
        </authorList>
    </citation>
    <scope>NUCLEOTIDE SEQUENCE [LARGE SCALE GENOMIC DNA]</scope>
    <source>
        <strain evidence="7 8">GSF30</strain>
    </source>
</reference>
<evidence type="ECO:0000256" key="2">
    <source>
        <dbReference type="ARBA" id="ARBA00023015"/>
    </source>
</evidence>
<comment type="similarity">
    <text evidence="1">Belongs to the sigma-70 factor family. ECF subfamily.</text>
</comment>
<dbReference type="Pfam" id="PF04542">
    <property type="entry name" value="Sigma70_r2"/>
    <property type="match status" value="1"/>
</dbReference>
<dbReference type="InterPro" id="IPR036388">
    <property type="entry name" value="WH-like_DNA-bd_sf"/>
</dbReference>
<dbReference type="NCBIfam" id="TIGR02937">
    <property type="entry name" value="sigma70-ECF"/>
    <property type="match status" value="1"/>
</dbReference>